<reference evidence="2 3" key="1">
    <citation type="submission" date="2017-04" db="EMBL/GenBank/DDBJ databases">
        <title>Complete genome sequence of Lactobacillus salivarius ZLS006, a probiotic strain isolated from healthy piglet.</title>
        <authorList>
            <person name="Zhang D."/>
        </authorList>
    </citation>
    <scope>NUCLEOTIDE SEQUENCE [LARGE SCALE GENOMIC DNA]</scope>
    <source>
        <strain evidence="2 3">ZLS006</strain>
    </source>
</reference>
<proteinExistence type="predicted"/>
<dbReference type="RefSeq" id="WP_087448612.1">
    <property type="nucleotide sequence ID" value="NZ_CP020858.1"/>
</dbReference>
<dbReference type="EMBL" id="CP020858">
    <property type="protein sequence ID" value="ARU18906.1"/>
    <property type="molecule type" value="Genomic_DNA"/>
</dbReference>
<sequence>MGINRFQVLVDALRPLGEIDGSISNEDAVIAIFENYTKNWNENNYQNSNYKKLYYQGINPSVVQKLKSSTIDEDKFKQFVDTASDDQKYSISNYLFEELKLNEEISPEGLSYFCVNLMSELVEEARNKKRRKRKQKIPTKKSEDKLPFVKTVSDEMFSSVFHQVNVSEMDVVKNKNSIHAFVLKPELLPFRYKNLRKLAMSNITNYAIARGVEKTDITGLKAGQLLRRYAKSGIPSNLLGELLTYIFLEHEENALKLYTRAEISAIDRTIDSEGMYLKSDGERVQLILGASQLNNSLQEAVDNVVKKLSKFRNNQSDEMMLATDIVDMTILNAQLGEAESRAIIQTMIPNESGLEEVASYGLFIGYQFKTEQDLDNCTQDEAKKICRQTVNNDLQQAISQLGRAIQQHHWQKSSFYVYLLPFTSAEEDSHKIMNDLIGG</sequence>
<dbReference type="Pfam" id="PF08878">
    <property type="entry name" value="HamA"/>
    <property type="match status" value="1"/>
</dbReference>
<dbReference type="Proteomes" id="UP000195378">
    <property type="component" value="Chromosome"/>
</dbReference>
<evidence type="ECO:0000313" key="3">
    <source>
        <dbReference type="Proteomes" id="UP000195378"/>
    </source>
</evidence>
<evidence type="ECO:0000259" key="1">
    <source>
        <dbReference type="Pfam" id="PF08878"/>
    </source>
</evidence>
<gene>
    <name evidence="2" type="ORF">B7R82_02375</name>
</gene>
<dbReference type="AlphaFoldDB" id="A0A1Y0F6G8"/>
<protein>
    <recommendedName>
        <fullName evidence="1">Anti-bacteriophage protein A/HamA C-terminal domain-containing protein</fullName>
    </recommendedName>
</protein>
<accession>A0A1Y0F6G8</accession>
<dbReference type="InterPro" id="IPR014976">
    <property type="entry name" value="AbpA_HamA_C"/>
</dbReference>
<evidence type="ECO:0000313" key="2">
    <source>
        <dbReference type="EMBL" id="ARU18906.1"/>
    </source>
</evidence>
<organism evidence="2 3">
    <name type="scientific">Ligilactobacillus salivarius</name>
    <dbReference type="NCBI Taxonomy" id="1624"/>
    <lineage>
        <taxon>Bacteria</taxon>
        <taxon>Bacillati</taxon>
        <taxon>Bacillota</taxon>
        <taxon>Bacilli</taxon>
        <taxon>Lactobacillales</taxon>
        <taxon>Lactobacillaceae</taxon>
        <taxon>Ligilactobacillus</taxon>
    </lineage>
</organism>
<name>A0A1Y0F6G8_9LACO</name>
<feature type="domain" description="Anti-bacteriophage protein A/HamA C-terminal" evidence="1">
    <location>
        <begin position="167"/>
        <end position="435"/>
    </location>
</feature>